<protein>
    <submittedName>
        <fullName evidence="4">Class I SAM-dependent methyltransferase</fullName>
    </submittedName>
</protein>
<evidence type="ECO:0000313" key="5">
    <source>
        <dbReference type="Proteomes" id="UP000746595"/>
    </source>
</evidence>
<dbReference type="InterPro" id="IPR041698">
    <property type="entry name" value="Methyltransf_25"/>
</dbReference>
<comment type="caution">
    <text evidence="4">The sequence shown here is derived from an EMBL/GenBank/DDBJ whole genome shotgun (WGS) entry which is preliminary data.</text>
</comment>
<dbReference type="Proteomes" id="UP000746595">
    <property type="component" value="Unassembled WGS sequence"/>
</dbReference>
<sequence>MIDSHVRQAYAARASEYTAILGSIDDMHVLDRNRVELWAQQISGRIIDVGCGPGHWTDFIHRLGADISGIDLVPEFVESARRRFPDVSFQVNSLRALHEADETLDGVLAWYSLIHLTPGELPPVLAEIARVLSPQGHLLVGFFDGDPGEPFDHAVTTAYYVAVDHMSSLLNDAGFDVTDVETRQDPGSRPHAAICAILR</sequence>
<keyword evidence="1 4" id="KW-0489">Methyltransferase</keyword>
<evidence type="ECO:0000256" key="2">
    <source>
        <dbReference type="ARBA" id="ARBA00022679"/>
    </source>
</evidence>
<dbReference type="EMBL" id="JAAWVT010000003">
    <property type="protein sequence ID" value="NKG20972.1"/>
    <property type="molecule type" value="Genomic_DNA"/>
</dbReference>
<dbReference type="RefSeq" id="WP_168151782.1">
    <property type="nucleotide sequence ID" value="NZ_JAAWVT010000003.1"/>
</dbReference>
<dbReference type="SUPFAM" id="SSF53335">
    <property type="entry name" value="S-adenosyl-L-methionine-dependent methyltransferases"/>
    <property type="match status" value="1"/>
</dbReference>
<gene>
    <name evidence="4" type="ORF">HED64_09685</name>
</gene>
<keyword evidence="2" id="KW-0808">Transferase</keyword>
<evidence type="ECO:0000256" key="1">
    <source>
        <dbReference type="ARBA" id="ARBA00022603"/>
    </source>
</evidence>
<dbReference type="InterPro" id="IPR029063">
    <property type="entry name" value="SAM-dependent_MTases_sf"/>
</dbReference>
<dbReference type="Pfam" id="PF13649">
    <property type="entry name" value="Methyltransf_25"/>
    <property type="match status" value="1"/>
</dbReference>
<dbReference type="PANTHER" id="PTHR43861">
    <property type="entry name" value="TRANS-ACONITATE 2-METHYLTRANSFERASE-RELATED"/>
    <property type="match status" value="1"/>
</dbReference>
<evidence type="ECO:0000313" key="4">
    <source>
        <dbReference type="EMBL" id="NKG20972.1"/>
    </source>
</evidence>
<dbReference type="GO" id="GO:0032259">
    <property type="term" value="P:methylation"/>
    <property type="evidence" value="ECO:0007669"/>
    <property type="project" value="UniProtKB-KW"/>
</dbReference>
<dbReference type="GO" id="GO:0008168">
    <property type="term" value="F:methyltransferase activity"/>
    <property type="evidence" value="ECO:0007669"/>
    <property type="project" value="UniProtKB-KW"/>
</dbReference>
<dbReference type="Gene3D" id="3.40.50.150">
    <property type="entry name" value="Vaccinia Virus protein VP39"/>
    <property type="match status" value="1"/>
</dbReference>
<dbReference type="PANTHER" id="PTHR43861:SF1">
    <property type="entry name" value="TRANS-ACONITATE 2-METHYLTRANSFERASE"/>
    <property type="match status" value="1"/>
</dbReference>
<reference evidence="4 5" key="1">
    <citation type="submission" date="2020-04" db="EMBL/GenBank/DDBJ databases">
        <title>Paeniglutamicibacter sp. ANT13_2, a novel actinomycete isolated from sediment in Antarctica.</title>
        <authorList>
            <person name="Sakdapetsiri C."/>
            <person name="Pinyakong O."/>
        </authorList>
    </citation>
    <scope>NUCLEOTIDE SEQUENCE [LARGE SCALE GENOMIC DNA]</scope>
    <source>
        <strain evidence="4 5">ANT13_2</strain>
    </source>
</reference>
<proteinExistence type="predicted"/>
<feature type="domain" description="Methyltransferase" evidence="3">
    <location>
        <begin position="46"/>
        <end position="136"/>
    </location>
</feature>
<organism evidence="4 5">
    <name type="scientific">Paeniglutamicibacter terrestris</name>
    <dbReference type="NCBI Taxonomy" id="2723403"/>
    <lineage>
        <taxon>Bacteria</taxon>
        <taxon>Bacillati</taxon>
        <taxon>Actinomycetota</taxon>
        <taxon>Actinomycetes</taxon>
        <taxon>Micrococcales</taxon>
        <taxon>Micrococcaceae</taxon>
        <taxon>Paeniglutamicibacter</taxon>
    </lineage>
</organism>
<name>A0ABX1G6C1_9MICC</name>
<keyword evidence="5" id="KW-1185">Reference proteome</keyword>
<dbReference type="CDD" id="cd02440">
    <property type="entry name" value="AdoMet_MTases"/>
    <property type="match status" value="1"/>
</dbReference>
<evidence type="ECO:0000259" key="3">
    <source>
        <dbReference type="Pfam" id="PF13649"/>
    </source>
</evidence>
<accession>A0ABX1G6C1</accession>